<feature type="domain" description="RRM" evidence="4">
    <location>
        <begin position="533"/>
        <end position="612"/>
    </location>
</feature>
<dbReference type="PANTHER" id="PTHR48027">
    <property type="entry name" value="HETEROGENEOUS NUCLEAR RIBONUCLEOPROTEIN 87F-RELATED"/>
    <property type="match status" value="1"/>
</dbReference>
<dbReference type="InterPro" id="IPR052462">
    <property type="entry name" value="SLIRP/GR-RBP-like"/>
</dbReference>
<feature type="compositionally biased region" description="Basic residues" evidence="3">
    <location>
        <begin position="58"/>
        <end position="69"/>
    </location>
</feature>
<evidence type="ECO:0000256" key="2">
    <source>
        <dbReference type="PROSITE-ProRule" id="PRU00176"/>
    </source>
</evidence>
<dbReference type="InterPro" id="IPR000504">
    <property type="entry name" value="RRM_dom"/>
</dbReference>
<evidence type="ECO:0000256" key="3">
    <source>
        <dbReference type="SAM" id="MobiDB-lite"/>
    </source>
</evidence>
<gene>
    <name evidence="5" type="ORF">CINC_LOCUS7686</name>
</gene>
<evidence type="ECO:0000313" key="5">
    <source>
        <dbReference type="EMBL" id="CAD0205386.1"/>
    </source>
</evidence>
<feature type="compositionally biased region" description="Polar residues" evidence="3">
    <location>
        <begin position="162"/>
        <end position="181"/>
    </location>
</feature>
<dbReference type="OrthoDB" id="442677at2759"/>
<feature type="domain" description="RRM" evidence="4">
    <location>
        <begin position="429"/>
        <end position="524"/>
    </location>
</feature>
<feature type="compositionally biased region" description="Acidic residues" evidence="3">
    <location>
        <begin position="309"/>
        <end position="346"/>
    </location>
</feature>
<proteinExistence type="predicted"/>
<dbReference type="InterPro" id="IPR012677">
    <property type="entry name" value="Nucleotide-bd_a/b_plait_sf"/>
</dbReference>
<feature type="compositionally biased region" description="Polar residues" evidence="3">
    <location>
        <begin position="31"/>
        <end position="41"/>
    </location>
</feature>
<feature type="compositionally biased region" description="Polar residues" evidence="3">
    <location>
        <begin position="659"/>
        <end position="684"/>
    </location>
</feature>
<feature type="compositionally biased region" description="Basic and acidic residues" evidence="3">
    <location>
        <begin position="133"/>
        <end position="143"/>
    </location>
</feature>
<dbReference type="SMART" id="SM00360">
    <property type="entry name" value="RRM"/>
    <property type="match status" value="2"/>
</dbReference>
<dbReference type="EMBL" id="LR824027">
    <property type="protein sequence ID" value="CAD0205386.1"/>
    <property type="molecule type" value="Genomic_DNA"/>
</dbReference>
<feature type="compositionally biased region" description="Basic and acidic residues" evidence="3">
    <location>
        <begin position="773"/>
        <end position="783"/>
    </location>
</feature>
<feature type="region of interest" description="Disordered" evidence="3">
    <location>
        <begin position="17"/>
        <end position="44"/>
    </location>
</feature>
<feature type="region of interest" description="Disordered" evidence="3">
    <location>
        <begin position="611"/>
        <end position="812"/>
    </location>
</feature>
<dbReference type="InterPro" id="IPR034221">
    <property type="entry name" value="RBM34_RRM2"/>
</dbReference>
<feature type="compositionally biased region" description="Acidic residues" evidence="3">
    <location>
        <begin position="364"/>
        <end position="375"/>
    </location>
</feature>
<dbReference type="PROSITE" id="PS50102">
    <property type="entry name" value="RRM"/>
    <property type="match status" value="2"/>
</dbReference>
<feature type="compositionally biased region" description="Basic and acidic residues" evidence="3">
    <location>
        <begin position="725"/>
        <end position="745"/>
    </location>
</feature>
<feature type="compositionally biased region" description="Basic and acidic residues" evidence="3">
    <location>
        <begin position="398"/>
        <end position="426"/>
    </location>
</feature>
<dbReference type="CDD" id="cd12394">
    <property type="entry name" value="RRM1_RBM34"/>
    <property type="match status" value="1"/>
</dbReference>
<dbReference type="CDD" id="cd12395">
    <property type="entry name" value="RRM2_RBM34"/>
    <property type="match status" value="1"/>
</dbReference>
<dbReference type="GO" id="GO:0003723">
    <property type="term" value="F:RNA binding"/>
    <property type="evidence" value="ECO:0007669"/>
    <property type="project" value="UniProtKB-UniRule"/>
</dbReference>
<dbReference type="Proteomes" id="UP001154114">
    <property type="component" value="Chromosome 24"/>
</dbReference>
<sequence>MDYVLGGVAALITGNVTPNRPRLSKRALTPTKHQPSPNVTPKSEFVEDRSIFLSPTMQKKKAIVKKSPKRIFQNPDLETTENEDGNSTLASPLADKVKKHLKDDLEADSVINKSLTPQKSPKKKNKNESVIQEPDKSVSEQKSNENTPKKKKRKHISESESTENAINTETVSTQESASTVSPKKRKQKRKSGTEVDGDTENVTTEAVPEPQTPTKNAKSPKKQKVNNPNVEENKKDTPVPGNTTKKKNKRRKKKSKAATEVVASEEKTEQNESEETNKENIQTDNQGSSKKKNKRKKSKGSVNKPEIKEIEEEPVPEDIAADSGDDSDGAASDDESSDDDDIENEESSTVNPNAITDKESESEHESDDEIESENEEANKKVFESEKPEDSSDEEEEEEKKPVKEQKQKEVAKKEKPKNEEVNTEEEVKRTLFVGNVPYSAKCKKEIKKIFNKHGQIETIRIRTVPIKDGRYTPKLALIKNELHPERTTVNVYIKYVDAESVDKALSENNTVLNEHHLRVSRSASTGAEHDPRCSVFIGNLPFAMEDDALRAKFHKCGAIESVRIIRDKKTNAGKGFGYVNFESKDGVELALALTEEDLTVKNRILRVKRCTQGTDKKRPVNQQRGGQGNQDRPQRGGFKQGGGRVSQGNRQRGAFGPPGNQQRGRFNNDQGNQQRGRFNDQGNQHRGRFNDQGNQQRGRFNSEGNQQRSRFNSGGDQGNQRGGFKKFDNQRNQGQKDEEGREGAFRRIMNKRKQDGNGPSDGPPNKRPNIDQPSKEKKVRKEFVGMTAEKKKKHKFDKGLKKKKALSEILTK</sequence>
<dbReference type="SUPFAM" id="SSF54928">
    <property type="entry name" value="RNA-binding domain, RBD"/>
    <property type="match status" value="2"/>
</dbReference>
<protein>
    <recommendedName>
        <fullName evidence="4">RRM domain-containing protein</fullName>
    </recommendedName>
</protein>
<organism evidence="5 6">
    <name type="scientific">Chrysodeixis includens</name>
    <name type="common">Soybean looper</name>
    <name type="synonym">Pseudoplusia includens</name>
    <dbReference type="NCBI Taxonomy" id="689277"/>
    <lineage>
        <taxon>Eukaryota</taxon>
        <taxon>Metazoa</taxon>
        <taxon>Ecdysozoa</taxon>
        <taxon>Arthropoda</taxon>
        <taxon>Hexapoda</taxon>
        <taxon>Insecta</taxon>
        <taxon>Pterygota</taxon>
        <taxon>Neoptera</taxon>
        <taxon>Endopterygota</taxon>
        <taxon>Lepidoptera</taxon>
        <taxon>Glossata</taxon>
        <taxon>Ditrysia</taxon>
        <taxon>Noctuoidea</taxon>
        <taxon>Noctuidae</taxon>
        <taxon>Plusiinae</taxon>
        <taxon>Chrysodeixis</taxon>
    </lineage>
</organism>
<feature type="region of interest" description="Disordered" evidence="3">
    <location>
        <begin position="57"/>
        <end position="426"/>
    </location>
</feature>
<dbReference type="InterPro" id="IPR035979">
    <property type="entry name" value="RBD_domain_sf"/>
</dbReference>
<name>A0A9N8L7D2_CHRIL</name>
<keyword evidence="1 2" id="KW-0694">RNA-binding</keyword>
<feature type="compositionally biased region" description="Polar residues" evidence="3">
    <location>
        <begin position="691"/>
        <end position="714"/>
    </location>
</feature>
<evidence type="ECO:0000256" key="1">
    <source>
        <dbReference type="ARBA" id="ARBA00022884"/>
    </source>
</evidence>
<evidence type="ECO:0000313" key="6">
    <source>
        <dbReference type="Proteomes" id="UP001154114"/>
    </source>
</evidence>
<keyword evidence="6" id="KW-1185">Reference proteome</keyword>
<feature type="compositionally biased region" description="Low complexity" evidence="3">
    <location>
        <begin position="620"/>
        <end position="637"/>
    </location>
</feature>
<evidence type="ECO:0000259" key="4">
    <source>
        <dbReference type="PROSITE" id="PS50102"/>
    </source>
</evidence>
<accession>A0A9N8L7D2</accession>
<feature type="compositionally biased region" description="Basic and acidic residues" evidence="3">
    <location>
        <begin position="376"/>
        <end position="389"/>
    </location>
</feature>
<feature type="compositionally biased region" description="Basic residues" evidence="3">
    <location>
        <begin position="244"/>
        <end position="256"/>
    </location>
</feature>
<feature type="compositionally biased region" description="Basic residues" evidence="3">
    <location>
        <begin position="790"/>
        <end position="804"/>
    </location>
</feature>
<feature type="compositionally biased region" description="Basic residues" evidence="3">
    <location>
        <begin position="289"/>
        <end position="299"/>
    </location>
</feature>
<dbReference type="Pfam" id="PF00076">
    <property type="entry name" value="RRM_1"/>
    <property type="match status" value="1"/>
</dbReference>
<feature type="compositionally biased region" description="Basic and acidic residues" evidence="3">
    <location>
        <begin position="264"/>
        <end position="278"/>
    </location>
</feature>
<dbReference type="Gene3D" id="3.30.70.330">
    <property type="match status" value="2"/>
</dbReference>
<dbReference type="AlphaFoldDB" id="A0A9N8L7D2"/>
<reference evidence="5" key="1">
    <citation type="submission" date="2021-12" db="EMBL/GenBank/DDBJ databases">
        <authorList>
            <person name="King R."/>
        </authorList>
    </citation>
    <scope>NUCLEOTIDE SEQUENCE</scope>
</reference>